<feature type="domain" description="ABC transporter" evidence="5">
    <location>
        <begin position="297"/>
        <end position="505"/>
    </location>
</feature>
<evidence type="ECO:0000313" key="6">
    <source>
        <dbReference type="EMBL" id="MDQ0999104.1"/>
    </source>
</evidence>
<evidence type="ECO:0000256" key="1">
    <source>
        <dbReference type="ARBA" id="ARBA00005417"/>
    </source>
</evidence>
<dbReference type="Pfam" id="PF00005">
    <property type="entry name" value="ABC_tran"/>
    <property type="match status" value="2"/>
</dbReference>
<dbReference type="PANTHER" id="PTHR19211:SF14">
    <property type="entry name" value="ATP-BINDING CASSETTE SUB-FAMILY F MEMBER 1"/>
    <property type="match status" value="1"/>
</dbReference>
<keyword evidence="3" id="KW-0547">Nucleotide-binding</keyword>
<feature type="domain" description="ABC transporter" evidence="5">
    <location>
        <begin position="1"/>
        <end position="222"/>
    </location>
</feature>
<dbReference type="Gene3D" id="3.40.50.300">
    <property type="entry name" value="P-loop containing nucleotide triphosphate hydrolases"/>
    <property type="match status" value="2"/>
</dbReference>
<dbReference type="SMART" id="SM00382">
    <property type="entry name" value="AAA"/>
    <property type="match status" value="2"/>
</dbReference>
<proteinExistence type="inferred from homology"/>
<keyword evidence="4" id="KW-0067">ATP-binding</keyword>
<name>A0ABU0SEA8_9HYPH</name>
<protein>
    <submittedName>
        <fullName evidence="6">ATPase subunit of ABC transporter with duplicated ATPase domains</fullName>
    </submittedName>
</protein>
<dbReference type="PROSITE" id="PS00211">
    <property type="entry name" value="ABC_TRANSPORTER_1"/>
    <property type="match status" value="1"/>
</dbReference>
<dbReference type="InterPro" id="IPR050611">
    <property type="entry name" value="ABCF"/>
</dbReference>
<dbReference type="EMBL" id="JAUSZT010000003">
    <property type="protein sequence ID" value="MDQ0999104.1"/>
    <property type="molecule type" value="Genomic_DNA"/>
</dbReference>
<dbReference type="Proteomes" id="UP001237780">
    <property type="component" value="Unassembled WGS sequence"/>
</dbReference>
<organism evidence="6 7">
    <name type="scientific">Phyllobacterium ifriqiyense</name>
    <dbReference type="NCBI Taxonomy" id="314238"/>
    <lineage>
        <taxon>Bacteria</taxon>
        <taxon>Pseudomonadati</taxon>
        <taxon>Pseudomonadota</taxon>
        <taxon>Alphaproteobacteria</taxon>
        <taxon>Hyphomicrobiales</taxon>
        <taxon>Phyllobacteriaceae</taxon>
        <taxon>Phyllobacterium</taxon>
    </lineage>
</organism>
<comment type="similarity">
    <text evidence="1">Belongs to the ABC transporter superfamily.</text>
</comment>
<evidence type="ECO:0000256" key="2">
    <source>
        <dbReference type="ARBA" id="ARBA00022737"/>
    </source>
</evidence>
<evidence type="ECO:0000259" key="5">
    <source>
        <dbReference type="PROSITE" id="PS50893"/>
    </source>
</evidence>
<comment type="caution">
    <text evidence="6">The sequence shown here is derived from an EMBL/GenBank/DDBJ whole genome shotgun (WGS) entry which is preliminary data.</text>
</comment>
<dbReference type="PANTHER" id="PTHR19211">
    <property type="entry name" value="ATP-BINDING TRANSPORT PROTEIN-RELATED"/>
    <property type="match status" value="1"/>
</dbReference>
<keyword evidence="7" id="KW-1185">Reference proteome</keyword>
<keyword evidence="2" id="KW-0677">Repeat</keyword>
<reference evidence="6 7" key="1">
    <citation type="submission" date="2023-07" db="EMBL/GenBank/DDBJ databases">
        <title>Comparative genomics of wheat-associated soil bacteria to identify genetic determinants of phenazine resistance.</title>
        <authorList>
            <person name="Mouncey N."/>
        </authorList>
    </citation>
    <scope>NUCLEOTIDE SEQUENCE [LARGE SCALE GENOMIC DNA]</scope>
    <source>
        <strain evidence="6 7">W4I11</strain>
    </source>
</reference>
<dbReference type="InterPro" id="IPR003439">
    <property type="entry name" value="ABC_transporter-like_ATP-bd"/>
</dbReference>
<gene>
    <name evidence="6" type="ORF">QFZ34_004286</name>
</gene>
<dbReference type="RefSeq" id="WP_307284963.1">
    <property type="nucleotide sequence ID" value="NZ_JAUSZT010000003.1"/>
</dbReference>
<dbReference type="InterPro" id="IPR017871">
    <property type="entry name" value="ABC_transporter-like_CS"/>
</dbReference>
<accession>A0ABU0SEA8</accession>
<dbReference type="PROSITE" id="PS50893">
    <property type="entry name" value="ABC_TRANSPORTER_2"/>
    <property type="match status" value="2"/>
</dbReference>
<evidence type="ECO:0000313" key="7">
    <source>
        <dbReference type="Proteomes" id="UP001237780"/>
    </source>
</evidence>
<dbReference type="InterPro" id="IPR027417">
    <property type="entry name" value="P-loop_NTPase"/>
</dbReference>
<sequence>MTLINVRNLGITLGAPLFSKLNLSIANGDRLGIVAANGRGKSTLLRCLNGDLEPTTGDITRIRGLRVGHVEQVVPHKLMGVAFYEAVRLALPADQIDSESWRVDIVLDSLNVPEELRQRALSKLSGGWQRLAMLARIWVTEPDVLLLDEPTNHLDLSKINQLERWINDLPRDVPLVICSHDRAFLDATTNRTLFLRPENSQIFSLPYSPARQALDEIDASEARRFQRDMKVAQQLRQQAAKLNNIAINSGSDLLTVKTKQLKQRAERLEDAARPAHQERSSGAIKLANSGTHAKVLVTLDEAAVSTPDGMLLFNSGKRWICQGDRIVLLGLNGAGKSRLVDMIRKSIIDPATSQVGVKATPSLVLGYGDQALSDLSDSSTPFNTISRRFDIGDQRVRTLLAGAGLGIDIQNKPNSILSGGQKARLGMLVLRLSNPNFYLLDEPTNHLDIDGQEALENELMAHEASCLVVSHDRSFVRAIGNRFWLIEKRRLIEVESPEEFFASFAKTA</sequence>
<evidence type="ECO:0000256" key="3">
    <source>
        <dbReference type="ARBA" id="ARBA00022741"/>
    </source>
</evidence>
<evidence type="ECO:0000256" key="4">
    <source>
        <dbReference type="ARBA" id="ARBA00022840"/>
    </source>
</evidence>
<dbReference type="CDD" id="cd03221">
    <property type="entry name" value="ABCF_EF-3"/>
    <property type="match status" value="1"/>
</dbReference>
<dbReference type="InterPro" id="IPR003593">
    <property type="entry name" value="AAA+_ATPase"/>
</dbReference>
<dbReference type="SUPFAM" id="SSF52540">
    <property type="entry name" value="P-loop containing nucleoside triphosphate hydrolases"/>
    <property type="match status" value="2"/>
</dbReference>